<name>A0AA88HNI9_ARTSF</name>
<feature type="region of interest" description="Disordered" evidence="2">
    <location>
        <begin position="476"/>
        <end position="524"/>
    </location>
</feature>
<evidence type="ECO:0000256" key="2">
    <source>
        <dbReference type="SAM" id="MobiDB-lite"/>
    </source>
</evidence>
<evidence type="ECO:0000313" key="3">
    <source>
        <dbReference type="EMBL" id="KAK2713554.1"/>
    </source>
</evidence>
<reference evidence="3" key="1">
    <citation type="submission" date="2023-07" db="EMBL/GenBank/DDBJ databases">
        <title>Chromosome-level genome assembly of Artemia franciscana.</title>
        <authorList>
            <person name="Jo E."/>
        </authorList>
    </citation>
    <scope>NUCLEOTIDE SEQUENCE</scope>
    <source>
        <tissue evidence="3">Whole body</tissue>
    </source>
</reference>
<feature type="coiled-coil region" evidence="1">
    <location>
        <begin position="1532"/>
        <end position="1676"/>
    </location>
</feature>
<feature type="region of interest" description="Disordered" evidence="2">
    <location>
        <begin position="1"/>
        <end position="89"/>
    </location>
</feature>
<feature type="coiled-coil region" evidence="1">
    <location>
        <begin position="1345"/>
        <end position="1400"/>
    </location>
</feature>
<feature type="coiled-coil region" evidence="1">
    <location>
        <begin position="554"/>
        <end position="616"/>
    </location>
</feature>
<feature type="coiled-coil region" evidence="1">
    <location>
        <begin position="1938"/>
        <end position="2295"/>
    </location>
</feature>
<feature type="region of interest" description="Disordered" evidence="2">
    <location>
        <begin position="3421"/>
        <end position="3476"/>
    </location>
</feature>
<evidence type="ECO:0000256" key="1">
    <source>
        <dbReference type="SAM" id="Coils"/>
    </source>
</evidence>
<feature type="coiled-coil region" evidence="1">
    <location>
        <begin position="3092"/>
        <end position="3133"/>
    </location>
</feature>
<dbReference type="Gene3D" id="1.10.287.1490">
    <property type="match status" value="3"/>
</dbReference>
<dbReference type="EMBL" id="JAVRJZ010000014">
    <property type="protein sequence ID" value="KAK2713554.1"/>
    <property type="molecule type" value="Genomic_DNA"/>
</dbReference>
<dbReference type="Proteomes" id="UP001187531">
    <property type="component" value="Unassembled WGS sequence"/>
</dbReference>
<feature type="compositionally biased region" description="Basic and acidic residues" evidence="2">
    <location>
        <begin position="29"/>
        <end position="57"/>
    </location>
</feature>
<feature type="compositionally biased region" description="Polar residues" evidence="2">
    <location>
        <begin position="3430"/>
        <end position="3446"/>
    </location>
</feature>
<dbReference type="GO" id="GO:0007076">
    <property type="term" value="P:mitotic chromosome condensation"/>
    <property type="evidence" value="ECO:0007669"/>
    <property type="project" value="TreeGrafter"/>
</dbReference>
<feature type="coiled-coil region" evidence="1">
    <location>
        <begin position="1194"/>
        <end position="1225"/>
    </location>
</feature>
<organism evidence="3 4">
    <name type="scientific">Artemia franciscana</name>
    <name type="common">Brine shrimp</name>
    <name type="synonym">Artemia sanfranciscana</name>
    <dbReference type="NCBI Taxonomy" id="6661"/>
    <lineage>
        <taxon>Eukaryota</taxon>
        <taxon>Metazoa</taxon>
        <taxon>Ecdysozoa</taxon>
        <taxon>Arthropoda</taxon>
        <taxon>Crustacea</taxon>
        <taxon>Branchiopoda</taxon>
        <taxon>Anostraca</taxon>
        <taxon>Artemiidae</taxon>
        <taxon>Artemia</taxon>
    </lineage>
</organism>
<protein>
    <submittedName>
        <fullName evidence="3">Uncharacterized protein</fullName>
    </submittedName>
</protein>
<feature type="coiled-coil region" evidence="1">
    <location>
        <begin position="3196"/>
        <end position="3244"/>
    </location>
</feature>
<gene>
    <name evidence="3" type="ORF">QYM36_009435</name>
</gene>
<sequence length="3505" mass="402312">MVHPGSGEMERSSAEKEQKAVINLQKGALHQEDVIANPDHKLAAIRRQLEEQKRQMERMAQVSKSSRSGSVSGSVHRSPAVSFRADSSVREEPMRIHLARLSESSNGSQRDSPWQVEKEHLLAQIEEKTHKISYLEGLNKSHESSRADLQIQNNTLNREIAVLYEKLNEIQSKQSIDDSNRHAEEMEETISKLEEKVTMQAEQLKQFEEQNCILEKEIKKKSNATTDLEIAIKELEFQIEDLTEQNSSLENRIKQEAAAEVVNGYQKNISQLQEDLDFARREVESLNQTLVEKARDWDNERAKLTEELSYISAECEKVKKEKLNTDNLMTTLKEEYDGKVSSLLNELNGLKEELSISKVNSLALRESLSSFENNVTQLETEKAALSAEIQKLKDEHHSEKHAIDEMKQSLEKAKAQVDEDFKKVIDEKEKINAQISLEKEQSRALIAAFEIQKEEYLSLIANLREGKKMEALPQADIHAQQPEVPTSPTSPNTSRRPNKKGNKKNKVPLKQTEAPKQLEPSVEESVTSLKTQIEVLNRTIVKQAEEMSTYKVAADAANKKLVDVEEKLAGTLAKYADQASEIATRYSSEVNLQLDLDAAKLKIDELTAKLEISIADMAKYQTIIDKLNVDLTDTLNNLSNKQVLYAEIKAELDDMKSLYEAEKELNSKMMIEVKSLEEEKVSGYNVELQKLQDDLEVITSQYDDLKSSESDLKQQLLLKNQEVSHWTSEAQRLEDEAKEKLNKINQLSEQLSKTNAQVQHLEKQLMQQQQSEASQAELRERDEEISSLIMKYSSLQSKLNDVCEENEKFKQQILALNLSLEEKSNDLYRVQDRLSSYIEEVEEKERVINALNADIVERNKKLEVQENETKELEEKLWDLENISEDAKAESRNFQGQILGLQERVNQLANENSSLMDAMENQARIVDQLETELRQLRNTANLENKEGEYLSEKIEKINDEMQQLKEEKTKIVKESAEKQGKLMKALAKIKQQMNDISKKDEKIKELEVKVAELEDITDDRNSYIEELNHKIEKIQENINILSMQNEMLQRDQNDLRGDLAASEDLLREKEDKIVKLNEELRSMSVSLESSDIVDILRSEMQIKDGLLQQNKEKLVAAYDEIESLKSSIVTVEGTLEEIKAENILLNSEIKDLVVEKKTVENEVLVLNKKLEVSHKDFEDKISERDHLIAELRSGIDEMKKQRNSSVEEEKEYLNKFSAKLEEKDAENSYLSSRLQDSDETTMQMRGSLMQDRDETNGWDDGFIIDEHIQKQESTAYSSTIPPNDDGWEDGWQTEDLDVIPEQSIITAFVERAHSPSSNIVSVAEPTGSFHKEEGLLSEVAFLRTELKTTSSLADDMKKEKEVLRKELEEQTELLKDSSREIESLKNELIKASIVSQEYKEQVYDLQNRAGEMTEKLEHSLAEIGSLQEEALNTTRVNQSLLAEKDLLQKELDETFMKLEKTTSFYENKLKDLTTENERNVEHISNLTSELNNFREKICSQEESESLGEKQEAGDLEKKFKNVNAKLGKALSLLKERNKTIQALEERLKTVENFENIIVNLQNQLDQKDMEIRELMAGEIKSANGFETNYVLEERNKIIQDLKGAVATLQIQLEEKDKQVEKLRAETVIDHAMISERNKKIQDLEDLLTTMENFEAAVNTLQIQLGQKNKKIEELMAEIVSSQGIISEKCKIIQNLEAGLKTTDCFKDSVAQPQIQPDEKGKQIQEMIAENQEPAAATMNDQVLGNQSDVLTNPTVVLSEFDNNPSETSLILAEGTSNCTEDELETLRSNVKQWEAWYNEYCQLLMQKDEQIVQLSSDVQWYSNELNKLQSGESESQALYGESDLEVADALSETGKSVDTLKPNNEVNELSEQLECAKSEVALLQATNFSLQQRLEDANDSVKLLKSQLQQANLRGDQISLERENIIGMRTRISDLDRASEVLGSQLRRAEHEKAKLEEELTVKDDQIAQLQQSLGVNKAKFELCEEQREEYKRKVEESKEHRIQLEFQLKQLTELLSEREHEAEELRLKLNQSDAHSFASNDVLNQLQEENSDLAIECSQLKEELGHLNRKLEGLQEKSKEVNTGDWNKLQNDYQALQQLYKDLEGEKESFKTEYESTLQAYNTLEYRNHDLEKMFEAGESKIVSLKDENERVTKELQTLTREKDCILEESQKVKEENAVLEQQINNLKSVQQEIFASKEIEEEMKSEIDRLKSELENKKASFEANEKKIKELEEIVVVLTENVEKMKTKVEEKEEEVGKMGERLKASAESNVETVNQLQIEINDFKEKIKDIENVSEERLNRIISLQEDLASCSVTEADKVKISDLEAKIEINEKGKKDAENEVLKLKEKLCKVEQEKVNLQALCKSLSDDMMQIEEEKYNLEIKLEDIEKNLVESKLNEGEMEKKTIELEKEKYDLEAEMADVQKHIAEAKSYVNDLENEKHNLEIKLVNLEKEAIEFNTIVDKIQNENRQSEEEKIRLEAKLEEITQKMNDMDIEEMESLKAINAELQEKVKDFAEEEIKCKKSLSEKDVAISTLEKKVQDEGIKFEEAKAEIESIKKQIAERDQLLVKAENISEEVKKANEELQGKVAELESLSNQYQTNIEAYENERVMLYQQLQEYQTYYAQLEQQFYALQEEFNKKVVEVEEFRKSVEEKDSRITLLQENHSELKITLDKSQNEKAEGEQRYNSLQAEAENLKGTVRQLEDALTNERGIADKLRSEAADLTKQLNNLSEQANELRVSKQTLESDLRLTCESVGELKIRLDSELNINKNLQGRMDVMSKELSALQERGVQDVVQKSDSLLLRSETSLEKTYEERITDLTNELKQVKLEKAKLLKEYKTNKMKNSAEVHNSNAEKAGEAFKAERESYLQRIDTIEAANEKLIEMKEAQDNEIQRLHARIVELNKIQTDVSVLELKVEDLEADKSGSQALIRSLENELAVAKSQVNSLSTEISQLHSHPTLFLNSSDEVNQIRAEMEYLQLAVDTLTRERDDLRNTLEEHGRKSAEMDSALRENSRSQWETIDLSSSPPETGLRQLGDNNIRRQVMYLESQIAAKNAQIVALSTDYDNLKKSFDFKDESSDETRVVEDLQRTETKLKQASDELALSKSQLTELQAELASERSLVERINTDLKSKEDVISKLYSDINQYKNFYDSVLKLYNDYASIDPEADHSSVDLDFLIEEIQSTFEDTGRTRSLEKERNRLRVDVERLKESLKTSENDRALLEEELSKVTEEYKNLEQISSQYLELLQQVTATGTVPSNLIESVGGSEAIPASKSVLPTTEEVDYLRQNNQLLSERVQELTYLLESSEPQLQYAAGSGASEGNLRHELDEAMRSLHEKDVRLEEFTWEVTKLLEERDTLQMKLSTALRQNMDLQKTVSSLGAKSDTGDEMKTLGNKLEELRKLNYNLDIQLRREREDRRRIEQQMMGTSTSSRMQSGQRRSLPQRRLHSVTSPVSTDLSRGATPAPSEASDFNLELTFDESQQYGELNDSSRSSSRIQHI</sequence>
<dbReference type="GO" id="GO:0003682">
    <property type="term" value="F:chromatin binding"/>
    <property type="evidence" value="ECO:0007669"/>
    <property type="project" value="TreeGrafter"/>
</dbReference>
<feature type="coiled-coil region" evidence="1">
    <location>
        <begin position="3347"/>
        <end position="3374"/>
    </location>
</feature>
<dbReference type="PANTHER" id="PTHR43941">
    <property type="entry name" value="STRUCTURAL MAINTENANCE OF CHROMOSOMES PROTEIN 2"/>
    <property type="match status" value="1"/>
</dbReference>
<dbReference type="GO" id="GO:0000785">
    <property type="term" value="C:chromatin"/>
    <property type="evidence" value="ECO:0007669"/>
    <property type="project" value="TreeGrafter"/>
</dbReference>
<dbReference type="GO" id="GO:0000793">
    <property type="term" value="C:condensed chromosome"/>
    <property type="evidence" value="ECO:0007669"/>
    <property type="project" value="TreeGrafter"/>
</dbReference>
<feature type="coiled-coil region" evidence="1">
    <location>
        <begin position="1865"/>
        <end position="1913"/>
    </location>
</feature>
<keyword evidence="4" id="KW-1185">Reference proteome</keyword>
<dbReference type="PANTHER" id="PTHR43941:SF1">
    <property type="entry name" value="STRUCTURAL MAINTENANCE OF CHROMOSOMES PROTEIN 2"/>
    <property type="match status" value="1"/>
</dbReference>
<feature type="compositionally biased region" description="Basic and acidic residues" evidence="2">
    <location>
        <begin position="8"/>
        <end position="19"/>
    </location>
</feature>
<feature type="compositionally biased region" description="Polar residues" evidence="2">
    <location>
        <begin position="3454"/>
        <end position="3463"/>
    </location>
</feature>
<feature type="coiled-coil region" evidence="1">
    <location>
        <begin position="2868"/>
        <end position="3006"/>
    </location>
</feature>
<keyword evidence="1" id="KW-0175">Coiled coil</keyword>
<feature type="compositionally biased region" description="Polar residues" evidence="2">
    <location>
        <begin position="483"/>
        <end position="495"/>
    </location>
</feature>
<feature type="coiled-coil region" evidence="1">
    <location>
        <begin position="645"/>
        <end position="1168"/>
    </location>
</feature>
<proteinExistence type="predicted"/>
<comment type="caution">
    <text evidence="3">The sequence shown here is derived from an EMBL/GenBank/DDBJ whole genome shotgun (WGS) entry which is preliminary data.</text>
</comment>
<feature type="compositionally biased region" description="Basic residues" evidence="2">
    <location>
        <begin position="496"/>
        <end position="507"/>
    </location>
</feature>
<feature type="compositionally biased region" description="Low complexity" evidence="2">
    <location>
        <begin position="62"/>
        <end position="78"/>
    </location>
</feature>
<evidence type="ECO:0000313" key="4">
    <source>
        <dbReference type="Proteomes" id="UP001187531"/>
    </source>
</evidence>
<feature type="coiled-coil region" evidence="1">
    <location>
        <begin position="2323"/>
        <end position="2840"/>
    </location>
</feature>
<accession>A0AA88HNI9</accession>
<dbReference type="GO" id="GO:0000796">
    <property type="term" value="C:condensin complex"/>
    <property type="evidence" value="ECO:0007669"/>
    <property type="project" value="TreeGrafter"/>
</dbReference>
<feature type="coiled-coil region" evidence="1">
    <location>
        <begin position="139"/>
        <end position="427"/>
    </location>
</feature>